<evidence type="ECO:0000313" key="3">
    <source>
        <dbReference type="EMBL" id="TDX86073.1"/>
    </source>
</evidence>
<gene>
    <name evidence="3" type="ORF">B0I22_0174</name>
</gene>
<dbReference type="InterPro" id="IPR011250">
    <property type="entry name" value="OMP/PagP_B-barrel"/>
</dbReference>
<feature type="signal peptide" evidence="1">
    <location>
        <begin position="1"/>
        <end position="18"/>
    </location>
</feature>
<dbReference type="Pfam" id="PF13568">
    <property type="entry name" value="OMP_b-brl_2"/>
    <property type="match status" value="1"/>
</dbReference>
<dbReference type="Gene3D" id="2.40.160.20">
    <property type="match status" value="1"/>
</dbReference>
<organism evidence="3 4">
    <name type="scientific">Epilithonimonas xixisoli</name>
    <dbReference type="NCBI Taxonomy" id="1476462"/>
    <lineage>
        <taxon>Bacteria</taxon>
        <taxon>Pseudomonadati</taxon>
        <taxon>Bacteroidota</taxon>
        <taxon>Flavobacteriia</taxon>
        <taxon>Flavobacteriales</taxon>
        <taxon>Weeksellaceae</taxon>
        <taxon>Chryseobacterium group</taxon>
        <taxon>Epilithonimonas</taxon>
    </lineage>
</organism>
<dbReference type="InterPro" id="IPR025665">
    <property type="entry name" value="Beta-barrel_OMP_2"/>
</dbReference>
<dbReference type="OrthoDB" id="947434at2"/>
<protein>
    <submittedName>
        <fullName evidence="3">Outer membrane protein with beta-barrel domain</fullName>
    </submittedName>
</protein>
<dbReference type="GO" id="GO:0044384">
    <property type="term" value="C:host outer membrane"/>
    <property type="evidence" value="ECO:0007669"/>
    <property type="project" value="InterPro"/>
</dbReference>
<dbReference type="Proteomes" id="UP000295313">
    <property type="component" value="Unassembled WGS sequence"/>
</dbReference>
<evidence type="ECO:0000259" key="2">
    <source>
        <dbReference type="Pfam" id="PF13568"/>
    </source>
</evidence>
<keyword evidence="1" id="KW-0732">Signal</keyword>
<evidence type="ECO:0000256" key="1">
    <source>
        <dbReference type="SAM" id="SignalP"/>
    </source>
</evidence>
<dbReference type="RefSeq" id="WP_133942715.1">
    <property type="nucleotide sequence ID" value="NZ_SOEO01000001.1"/>
</dbReference>
<dbReference type="InterPro" id="IPR000758">
    <property type="entry name" value="Enterovir_OMP"/>
</dbReference>
<comment type="caution">
    <text evidence="3">The sequence shown here is derived from an EMBL/GenBank/DDBJ whole genome shotgun (WGS) entry which is preliminary data.</text>
</comment>
<name>A0A4R8IGX2_9FLAO</name>
<evidence type="ECO:0000313" key="4">
    <source>
        <dbReference type="Proteomes" id="UP000295313"/>
    </source>
</evidence>
<keyword evidence="4" id="KW-1185">Reference proteome</keyword>
<dbReference type="AlphaFoldDB" id="A0A4R8IGX2"/>
<feature type="chain" id="PRO_5020763614" evidence="1">
    <location>
        <begin position="19"/>
        <end position="207"/>
    </location>
</feature>
<dbReference type="PROSITE" id="PS00695">
    <property type="entry name" value="ENT_VIR_OMP_2"/>
    <property type="match status" value="1"/>
</dbReference>
<feature type="domain" description="Outer membrane protein beta-barrel" evidence="2">
    <location>
        <begin position="18"/>
        <end position="184"/>
    </location>
</feature>
<dbReference type="EMBL" id="SOEO01000001">
    <property type="protein sequence ID" value="TDX86073.1"/>
    <property type="molecule type" value="Genomic_DNA"/>
</dbReference>
<sequence>MKKIILIGAIALCGAMNAQTKFGVKAGYALSSVNTKIDGVDEEDMDEMDAMSTFYVGALVEHKLTDKFGLQAELLYSPMGAKYSESVGGDKYELKHKLGTLQLPIGAKYYPTESFALTAGLNFGFILSAKEEETWTEDGDSGSETNDIEDTSSLNLAPFIGAEYTLPMGLFFDARYNFGVSNLYNGEFKDEISTKNSFFQIGVGYKF</sequence>
<proteinExistence type="predicted"/>
<dbReference type="SUPFAM" id="SSF56925">
    <property type="entry name" value="OMPA-like"/>
    <property type="match status" value="1"/>
</dbReference>
<accession>A0A4R8IGX2</accession>
<reference evidence="3 4" key="1">
    <citation type="submission" date="2019-03" db="EMBL/GenBank/DDBJ databases">
        <title>Genomic Encyclopedia of Type Strains, Phase III (KMG-III): the genomes of soil and plant-associated and newly described type strains.</title>
        <authorList>
            <person name="Whitman W."/>
        </authorList>
    </citation>
    <scope>NUCLEOTIDE SEQUENCE [LARGE SCALE GENOMIC DNA]</scope>
    <source>
        <strain evidence="3 4">CGMCC 1.12802</strain>
    </source>
</reference>